<sequence length="224" mass="23904">MKNWMQGKKKWISSSICLFILVSSVYFYNLQQKPAEQAFAFAEAKPAAQTSQETIDEAARRMGEPEAERKTDNAPSAGSISIVVDVKGAVVKPGVYALPRDARVYQAIGMAGGLLPEADAKQVNGAQLLQDGTMLYVPLKGEASAPTTAGSMMNAPAAEEGKINLNTATSEQLQTIPGIGPGKADAILQYREEHGPFKTVDELTGVSGIGAKTVEKMRSKLFVQ</sequence>
<dbReference type="PANTHER" id="PTHR21180">
    <property type="entry name" value="ENDONUCLEASE/EXONUCLEASE/PHOSPHATASE FAMILY DOMAIN-CONTAINING PROTEIN 1"/>
    <property type="match status" value="1"/>
</dbReference>
<keyword evidence="3" id="KW-0238">DNA-binding</keyword>
<dbReference type="PANTHER" id="PTHR21180:SF32">
    <property type="entry name" value="ENDONUCLEASE_EXONUCLEASE_PHOSPHATASE FAMILY DOMAIN-CONTAINING PROTEIN 1"/>
    <property type="match status" value="1"/>
</dbReference>
<dbReference type="SMART" id="SM00278">
    <property type="entry name" value="HhH1"/>
    <property type="match status" value="2"/>
</dbReference>
<evidence type="ECO:0000313" key="4">
    <source>
        <dbReference type="Proteomes" id="UP000561326"/>
    </source>
</evidence>
<dbReference type="NCBIfam" id="TIGR00426">
    <property type="entry name" value="competence protein ComEA helix-hairpin-helix repeat region"/>
    <property type="match status" value="1"/>
</dbReference>
<dbReference type="Gene3D" id="3.10.560.10">
    <property type="entry name" value="Outer membrane lipoprotein wza domain like"/>
    <property type="match status" value="1"/>
</dbReference>
<feature type="domain" description="Helix-hairpin-helix DNA-binding motif class 1" evidence="2">
    <location>
        <begin position="171"/>
        <end position="190"/>
    </location>
</feature>
<dbReference type="InterPro" id="IPR004509">
    <property type="entry name" value="Competence_ComEA_HhH"/>
</dbReference>
<dbReference type="RefSeq" id="WP_168975145.1">
    <property type="nucleotide sequence ID" value="NZ_JABAGO010000015.1"/>
</dbReference>
<comment type="caution">
    <text evidence="3">The sequence shown here is derived from an EMBL/GenBank/DDBJ whole genome shotgun (WGS) entry which is preliminary data.</text>
</comment>
<evidence type="ECO:0000259" key="2">
    <source>
        <dbReference type="SMART" id="SM00278"/>
    </source>
</evidence>
<dbReference type="Gene3D" id="1.10.150.280">
    <property type="entry name" value="AF1531-like domain"/>
    <property type="match status" value="1"/>
</dbReference>
<dbReference type="GO" id="GO:0015628">
    <property type="term" value="P:protein secretion by the type II secretion system"/>
    <property type="evidence" value="ECO:0007669"/>
    <property type="project" value="TreeGrafter"/>
</dbReference>
<accession>A0A848CYH3</accession>
<feature type="domain" description="Helix-hairpin-helix DNA-binding motif class 1" evidence="2">
    <location>
        <begin position="201"/>
        <end position="220"/>
    </location>
</feature>
<dbReference type="Proteomes" id="UP000561326">
    <property type="component" value="Unassembled WGS sequence"/>
</dbReference>
<gene>
    <name evidence="3" type="ORF">HF838_09800</name>
</gene>
<feature type="compositionally biased region" description="Basic and acidic residues" evidence="1">
    <location>
        <begin position="57"/>
        <end position="72"/>
    </location>
</feature>
<dbReference type="InterPro" id="IPR019554">
    <property type="entry name" value="Soluble_ligand-bd"/>
</dbReference>
<organism evidence="3 4">
    <name type="scientific">Aneurinibacillus aneurinilyticus</name>
    <name type="common">Bacillus aneurinolyticus</name>
    <dbReference type="NCBI Taxonomy" id="1391"/>
    <lineage>
        <taxon>Bacteria</taxon>
        <taxon>Bacillati</taxon>
        <taxon>Bacillota</taxon>
        <taxon>Bacilli</taxon>
        <taxon>Bacillales</taxon>
        <taxon>Paenibacillaceae</taxon>
        <taxon>Aneurinibacillus group</taxon>
        <taxon>Aneurinibacillus</taxon>
    </lineage>
</organism>
<protein>
    <submittedName>
        <fullName evidence="3">ComEA family DNA-binding protein</fullName>
    </submittedName>
</protein>
<proteinExistence type="predicted"/>
<dbReference type="GO" id="GO:0003677">
    <property type="term" value="F:DNA binding"/>
    <property type="evidence" value="ECO:0007669"/>
    <property type="project" value="UniProtKB-KW"/>
</dbReference>
<feature type="region of interest" description="Disordered" evidence="1">
    <location>
        <begin position="50"/>
        <end position="75"/>
    </location>
</feature>
<dbReference type="EMBL" id="JABAGO010000015">
    <property type="protein sequence ID" value="NME98552.1"/>
    <property type="molecule type" value="Genomic_DNA"/>
</dbReference>
<dbReference type="Pfam" id="PF12836">
    <property type="entry name" value="HHH_3"/>
    <property type="match status" value="1"/>
</dbReference>
<reference evidence="3 4" key="1">
    <citation type="submission" date="2020-04" db="EMBL/GenBank/DDBJ databases">
        <authorList>
            <person name="Hitch T.C.A."/>
            <person name="Wylensek D."/>
            <person name="Clavel T."/>
        </authorList>
    </citation>
    <scope>NUCLEOTIDE SEQUENCE [LARGE SCALE GENOMIC DNA]</scope>
    <source>
        <strain evidence="3 4">WB01_D5_05</strain>
    </source>
</reference>
<evidence type="ECO:0000256" key="1">
    <source>
        <dbReference type="SAM" id="MobiDB-lite"/>
    </source>
</evidence>
<dbReference type="InterPro" id="IPR010994">
    <property type="entry name" value="RuvA_2-like"/>
</dbReference>
<dbReference type="GO" id="GO:0015627">
    <property type="term" value="C:type II protein secretion system complex"/>
    <property type="evidence" value="ECO:0007669"/>
    <property type="project" value="TreeGrafter"/>
</dbReference>
<dbReference type="InterPro" id="IPR003583">
    <property type="entry name" value="Hlx-hairpin-Hlx_DNA-bd_motif"/>
</dbReference>
<evidence type="ECO:0000313" key="3">
    <source>
        <dbReference type="EMBL" id="NME98552.1"/>
    </source>
</evidence>
<dbReference type="Pfam" id="PF10531">
    <property type="entry name" value="SLBB"/>
    <property type="match status" value="1"/>
</dbReference>
<dbReference type="AlphaFoldDB" id="A0A848CYH3"/>
<dbReference type="InterPro" id="IPR051675">
    <property type="entry name" value="Endo/Exo/Phosphatase_dom_1"/>
</dbReference>
<dbReference type="SUPFAM" id="SSF47781">
    <property type="entry name" value="RuvA domain 2-like"/>
    <property type="match status" value="1"/>
</dbReference>
<dbReference type="GO" id="GO:0006281">
    <property type="term" value="P:DNA repair"/>
    <property type="evidence" value="ECO:0007669"/>
    <property type="project" value="InterPro"/>
</dbReference>
<name>A0A848CYH3_ANEAE</name>